<dbReference type="AlphaFoldDB" id="A0A4R3M8P0"/>
<comment type="caution">
    <text evidence="2">The sequence shown here is derived from an EMBL/GenBank/DDBJ whole genome shotgun (WGS) entry which is preliminary data.</text>
</comment>
<accession>A0A4R3M8P0</accession>
<feature type="transmembrane region" description="Helical" evidence="1">
    <location>
        <begin position="38"/>
        <end position="61"/>
    </location>
</feature>
<evidence type="ECO:0000256" key="1">
    <source>
        <dbReference type="SAM" id="Phobius"/>
    </source>
</evidence>
<keyword evidence="3" id="KW-1185">Reference proteome</keyword>
<gene>
    <name evidence="2" type="ORF">EDC22_106115</name>
</gene>
<organism evidence="2 3">
    <name type="scientific">Tepidamorphus gemmatus</name>
    <dbReference type="NCBI Taxonomy" id="747076"/>
    <lineage>
        <taxon>Bacteria</taxon>
        <taxon>Pseudomonadati</taxon>
        <taxon>Pseudomonadota</taxon>
        <taxon>Alphaproteobacteria</taxon>
        <taxon>Hyphomicrobiales</taxon>
        <taxon>Tepidamorphaceae</taxon>
        <taxon>Tepidamorphus</taxon>
    </lineage>
</organism>
<reference evidence="2 3" key="1">
    <citation type="submission" date="2019-03" db="EMBL/GenBank/DDBJ databases">
        <title>Genomic Encyclopedia of Type Strains, Phase IV (KMG-IV): sequencing the most valuable type-strain genomes for metagenomic binning, comparative biology and taxonomic classification.</title>
        <authorList>
            <person name="Goeker M."/>
        </authorList>
    </citation>
    <scope>NUCLEOTIDE SEQUENCE [LARGE SCALE GENOMIC DNA]</scope>
    <source>
        <strain evidence="2 3">DSM 19345</strain>
    </source>
</reference>
<keyword evidence="1" id="KW-0472">Membrane</keyword>
<evidence type="ECO:0000313" key="3">
    <source>
        <dbReference type="Proteomes" id="UP000295678"/>
    </source>
</evidence>
<dbReference type="EMBL" id="SMAK01000006">
    <property type="protein sequence ID" value="TCT09921.1"/>
    <property type="molecule type" value="Genomic_DNA"/>
</dbReference>
<dbReference type="Proteomes" id="UP000295678">
    <property type="component" value="Unassembled WGS sequence"/>
</dbReference>
<sequence length="74" mass="7669">MNVIIGLALLVGSIWLLQRIRPRDGRPGAAFLQHDAVATAFALGFTTALVFGAALAVLGAVQLWNGGLALWVAG</sequence>
<evidence type="ECO:0000313" key="2">
    <source>
        <dbReference type="EMBL" id="TCT09921.1"/>
    </source>
</evidence>
<protein>
    <submittedName>
        <fullName evidence="2">Uncharacterized protein</fullName>
    </submittedName>
</protein>
<name>A0A4R3M8P0_9HYPH</name>
<dbReference type="RefSeq" id="WP_132806752.1">
    <property type="nucleotide sequence ID" value="NZ_SMAK01000006.1"/>
</dbReference>
<proteinExistence type="predicted"/>
<keyword evidence="1" id="KW-1133">Transmembrane helix</keyword>
<keyword evidence="1" id="KW-0812">Transmembrane</keyword>